<gene>
    <name evidence="3" type="ORF">SBAD_LOCUS10903</name>
</gene>
<dbReference type="Gene3D" id="3.40.50.300">
    <property type="entry name" value="P-loop containing nucleotide triphosphate hydrolases"/>
    <property type="match status" value="1"/>
</dbReference>
<reference evidence="5" key="1">
    <citation type="submission" date="2016-06" db="UniProtKB">
        <authorList>
            <consortium name="WormBaseParasite"/>
        </authorList>
    </citation>
    <scope>IDENTIFICATION</scope>
</reference>
<dbReference type="Proteomes" id="UP000270296">
    <property type="component" value="Unassembled WGS sequence"/>
</dbReference>
<accession>A0A183J4V5</accession>
<dbReference type="PANTHER" id="PTHR11089">
    <property type="entry name" value="GTP-BINDING PROTEIN-RELATED"/>
    <property type="match status" value="1"/>
</dbReference>
<proteinExistence type="predicted"/>
<evidence type="ECO:0000313" key="3">
    <source>
        <dbReference type="EMBL" id="VDP35496.1"/>
    </source>
</evidence>
<dbReference type="AlphaFoldDB" id="A0A183J4V5"/>
<dbReference type="InterPro" id="IPR050755">
    <property type="entry name" value="TRAFAC_YlqF/YawG_RiboMat"/>
</dbReference>
<dbReference type="InterPro" id="IPR027417">
    <property type="entry name" value="P-loop_NTPase"/>
</dbReference>
<evidence type="ECO:0000313" key="5">
    <source>
        <dbReference type="WBParaSite" id="SBAD_0001127901-mRNA-1"/>
    </source>
</evidence>
<protein>
    <submittedName>
        <fullName evidence="5">GTP-binding protein</fullName>
    </submittedName>
</protein>
<reference evidence="3 4" key="2">
    <citation type="submission" date="2018-11" db="EMBL/GenBank/DDBJ databases">
        <authorList>
            <consortium name="Pathogen Informatics"/>
        </authorList>
    </citation>
    <scope>NUCLEOTIDE SEQUENCE [LARGE SCALE GENOMIC DNA]</scope>
</reference>
<dbReference type="SUPFAM" id="SSF52540">
    <property type="entry name" value="P-loop containing nucleoside triphosphate hydrolases"/>
    <property type="match status" value="1"/>
</dbReference>
<dbReference type="GO" id="GO:0005730">
    <property type="term" value="C:nucleolus"/>
    <property type="evidence" value="ECO:0007669"/>
    <property type="project" value="TreeGrafter"/>
</dbReference>
<keyword evidence="4" id="KW-1185">Reference proteome</keyword>
<evidence type="ECO:0000313" key="4">
    <source>
        <dbReference type="Proteomes" id="UP000270296"/>
    </source>
</evidence>
<name>A0A183J4V5_9BILA</name>
<evidence type="ECO:0000256" key="1">
    <source>
        <dbReference type="ARBA" id="ARBA00022741"/>
    </source>
</evidence>
<dbReference type="OrthoDB" id="444945at2759"/>
<dbReference type="WBParaSite" id="SBAD_0001127901-mRNA-1">
    <property type="protein sequence ID" value="SBAD_0001127901-mRNA-1"/>
    <property type="gene ID" value="SBAD_0001127901"/>
</dbReference>
<evidence type="ECO:0000256" key="2">
    <source>
        <dbReference type="ARBA" id="ARBA00023134"/>
    </source>
</evidence>
<dbReference type="EMBL" id="UZAM01014761">
    <property type="protein sequence ID" value="VDP35496.1"/>
    <property type="molecule type" value="Genomic_DNA"/>
</dbReference>
<organism evidence="5">
    <name type="scientific">Soboliphyme baturini</name>
    <dbReference type="NCBI Taxonomy" id="241478"/>
    <lineage>
        <taxon>Eukaryota</taxon>
        <taxon>Metazoa</taxon>
        <taxon>Ecdysozoa</taxon>
        <taxon>Nematoda</taxon>
        <taxon>Enoplea</taxon>
        <taxon>Dorylaimia</taxon>
        <taxon>Dioctophymatida</taxon>
        <taxon>Dioctophymatoidea</taxon>
        <taxon>Soboliphymatidae</taxon>
        <taxon>Soboliphyme</taxon>
    </lineage>
</organism>
<keyword evidence="1" id="KW-0547">Nucleotide-binding</keyword>
<keyword evidence="2" id="KW-0342">GTP-binding</keyword>
<dbReference type="PANTHER" id="PTHR11089:SF30">
    <property type="entry name" value="GUANINE NUCLEOTIDE-BINDING PROTEIN-LIKE 3 HOMOLOG"/>
    <property type="match status" value="1"/>
</dbReference>
<sequence length="150" mass="17293">MPSVDLSGRIRCKKAVLYSIVDALDVMEKYLKEQKELSKKPEENNLDKVITDAEAKLDAFEKLYTRREEERRVFDSNPEAGFKADFAVVRKVINEADVIIEVLDARDPLGNRCPTIEKDVLDAGKRLVLLLNKIGKFWIVENYFLETLFL</sequence>
<dbReference type="GO" id="GO:0005525">
    <property type="term" value="F:GTP binding"/>
    <property type="evidence" value="ECO:0007669"/>
    <property type="project" value="UniProtKB-KW"/>
</dbReference>